<accession>A0A183DZD8</accession>
<proteinExistence type="predicted"/>
<gene>
    <name evidence="2" type="ORF">GPUH_LOCUS14079</name>
</gene>
<evidence type="ECO:0000313" key="2">
    <source>
        <dbReference type="EMBL" id="VDN23525.1"/>
    </source>
</evidence>
<evidence type="ECO:0000313" key="3">
    <source>
        <dbReference type="Proteomes" id="UP000271098"/>
    </source>
</evidence>
<keyword evidence="3" id="KW-1185">Reference proteome</keyword>
<dbReference type="EMBL" id="UYRT01080863">
    <property type="protein sequence ID" value="VDN23525.1"/>
    <property type="molecule type" value="Genomic_DNA"/>
</dbReference>
<feature type="region of interest" description="Disordered" evidence="1">
    <location>
        <begin position="37"/>
        <end position="57"/>
    </location>
</feature>
<sequence length="89" mass="9781">MPLPPALLARLKRRGIVQDDASEEVIAENYDADVPGAGAPGARKKAEKNASGAPGCPNKWNPYHYCVQFCYDRWKDGTSENRFIVAGLF</sequence>
<reference evidence="4" key="1">
    <citation type="submission" date="2016-06" db="UniProtKB">
        <authorList>
            <consortium name="WormBaseParasite"/>
        </authorList>
    </citation>
    <scope>IDENTIFICATION</scope>
</reference>
<dbReference type="WBParaSite" id="GPUH_0001409401-mRNA-1">
    <property type="protein sequence ID" value="GPUH_0001409401-mRNA-1"/>
    <property type="gene ID" value="GPUH_0001409401"/>
</dbReference>
<reference evidence="2 3" key="2">
    <citation type="submission" date="2018-11" db="EMBL/GenBank/DDBJ databases">
        <authorList>
            <consortium name="Pathogen Informatics"/>
        </authorList>
    </citation>
    <scope>NUCLEOTIDE SEQUENCE [LARGE SCALE GENOMIC DNA]</scope>
</reference>
<evidence type="ECO:0000256" key="1">
    <source>
        <dbReference type="SAM" id="MobiDB-lite"/>
    </source>
</evidence>
<dbReference type="OrthoDB" id="42462at2759"/>
<dbReference type="AlphaFoldDB" id="A0A183DZD8"/>
<name>A0A183DZD8_9BILA</name>
<evidence type="ECO:0000313" key="4">
    <source>
        <dbReference type="WBParaSite" id="GPUH_0001409401-mRNA-1"/>
    </source>
</evidence>
<organism evidence="4">
    <name type="scientific">Gongylonema pulchrum</name>
    <dbReference type="NCBI Taxonomy" id="637853"/>
    <lineage>
        <taxon>Eukaryota</taxon>
        <taxon>Metazoa</taxon>
        <taxon>Ecdysozoa</taxon>
        <taxon>Nematoda</taxon>
        <taxon>Chromadorea</taxon>
        <taxon>Rhabditida</taxon>
        <taxon>Spirurina</taxon>
        <taxon>Spiruromorpha</taxon>
        <taxon>Spiruroidea</taxon>
        <taxon>Gongylonematidae</taxon>
        <taxon>Gongylonema</taxon>
    </lineage>
</organism>
<dbReference type="Proteomes" id="UP000271098">
    <property type="component" value="Unassembled WGS sequence"/>
</dbReference>
<protein>
    <submittedName>
        <fullName evidence="4">Endothelin-converting enzyme 1</fullName>
    </submittedName>
</protein>